<evidence type="ECO:0000313" key="2">
    <source>
        <dbReference type="Proteomes" id="UP000001025"/>
    </source>
</evidence>
<dbReference type="AlphaFoldDB" id="Q7UUW7"/>
<keyword evidence="2" id="KW-1185">Reference proteome</keyword>
<sequence>MKAWCAAGPGPISRRPLGPVSAHEHPSCNWFGALVAGARPLRSAVVAGTAANAVRLMGWLREGMARGWIPSLSAAGR</sequence>
<accession>Q7UUW7</accession>
<dbReference type="KEGG" id="rba:RB3013"/>
<dbReference type="EMBL" id="BX294138">
    <property type="protein sequence ID" value="CAD72960.1"/>
    <property type="molecule type" value="Genomic_DNA"/>
</dbReference>
<dbReference type="InParanoid" id="Q7UUW7"/>
<proteinExistence type="predicted"/>
<dbReference type="Proteomes" id="UP000001025">
    <property type="component" value="Chromosome"/>
</dbReference>
<dbReference type="EnsemblBacteria" id="CAD72960">
    <property type="protein sequence ID" value="CAD72960"/>
    <property type="gene ID" value="RB3013"/>
</dbReference>
<name>Q7UUW7_RHOBA</name>
<gene>
    <name evidence="1" type="ordered locus">RB3013</name>
</gene>
<reference evidence="1 2" key="1">
    <citation type="journal article" date="2003" name="Proc. Natl. Acad. Sci. U.S.A.">
        <title>Complete genome sequence of the marine planctomycete Pirellula sp. strain 1.</title>
        <authorList>
            <person name="Gloeckner F.O."/>
            <person name="Kube M."/>
            <person name="Bauer M."/>
            <person name="Teeling H."/>
            <person name="Lombardot T."/>
            <person name="Ludwig W."/>
            <person name="Gade D."/>
            <person name="Beck A."/>
            <person name="Borzym K."/>
            <person name="Heitmann K."/>
            <person name="Rabus R."/>
            <person name="Schlesner H."/>
            <person name="Amann R."/>
            <person name="Reinhardt R."/>
        </authorList>
    </citation>
    <scope>NUCLEOTIDE SEQUENCE [LARGE SCALE GENOMIC DNA]</scope>
    <source>
        <strain evidence="2">DSM 10527 / NCIMB 13988 / SH1</strain>
    </source>
</reference>
<dbReference type="HOGENOM" id="CLU_2635674_0_0_0"/>
<organism evidence="1 2">
    <name type="scientific">Rhodopirellula baltica (strain DSM 10527 / NCIMB 13988 / SH1)</name>
    <dbReference type="NCBI Taxonomy" id="243090"/>
    <lineage>
        <taxon>Bacteria</taxon>
        <taxon>Pseudomonadati</taxon>
        <taxon>Planctomycetota</taxon>
        <taxon>Planctomycetia</taxon>
        <taxon>Pirellulales</taxon>
        <taxon>Pirellulaceae</taxon>
        <taxon>Rhodopirellula</taxon>
    </lineage>
</organism>
<protein>
    <submittedName>
        <fullName evidence="1">Uncharacterized protein</fullName>
    </submittedName>
</protein>
<evidence type="ECO:0000313" key="1">
    <source>
        <dbReference type="EMBL" id="CAD72960.1"/>
    </source>
</evidence>